<reference evidence="2" key="1">
    <citation type="submission" date="2018-05" db="EMBL/GenBank/DDBJ databases">
        <authorList>
            <person name="Lanie J.A."/>
            <person name="Ng W.-L."/>
            <person name="Kazmierczak K.M."/>
            <person name="Andrzejewski T.M."/>
            <person name="Davidsen T.M."/>
            <person name="Wayne K.J."/>
            <person name="Tettelin H."/>
            <person name="Glass J.I."/>
            <person name="Rusch D."/>
            <person name="Podicherti R."/>
            <person name="Tsui H.-C.T."/>
            <person name="Winkler M.E."/>
        </authorList>
    </citation>
    <scope>NUCLEOTIDE SEQUENCE</scope>
</reference>
<dbReference type="Pfam" id="PF01636">
    <property type="entry name" value="APH"/>
    <property type="match status" value="1"/>
</dbReference>
<gene>
    <name evidence="2" type="ORF">METZ01_LOCUS177614</name>
</gene>
<accession>A0A382CFD5</accession>
<dbReference type="InterPro" id="IPR002575">
    <property type="entry name" value="Aminoglycoside_PTrfase"/>
</dbReference>
<dbReference type="InterPro" id="IPR011009">
    <property type="entry name" value="Kinase-like_dom_sf"/>
</dbReference>
<proteinExistence type="predicted"/>
<dbReference type="SUPFAM" id="SSF56112">
    <property type="entry name" value="Protein kinase-like (PK-like)"/>
    <property type="match status" value="1"/>
</dbReference>
<protein>
    <recommendedName>
        <fullName evidence="1">Aminoglycoside phosphotransferase domain-containing protein</fullName>
    </recommendedName>
</protein>
<dbReference type="Gene3D" id="3.30.200.20">
    <property type="entry name" value="Phosphorylase Kinase, domain 1"/>
    <property type="match status" value="1"/>
</dbReference>
<dbReference type="EMBL" id="UINC01034231">
    <property type="protein sequence ID" value="SVB24760.1"/>
    <property type="molecule type" value="Genomic_DNA"/>
</dbReference>
<organism evidence="2">
    <name type="scientific">marine metagenome</name>
    <dbReference type="NCBI Taxonomy" id="408172"/>
    <lineage>
        <taxon>unclassified sequences</taxon>
        <taxon>metagenomes</taxon>
        <taxon>ecological metagenomes</taxon>
    </lineage>
</organism>
<feature type="non-terminal residue" evidence="2">
    <location>
        <position position="100"/>
    </location>
</feature>
<name>A0A382CFD5_9ZZZZ</name>
<feature type="domain" description="Aminoglycoside phosphotransferase" evidence="1">
    <location>
        <begin position="27"/>
        <end position="86"/>
    </location>
</feature>
<evidence type="ECO:0000259" key="1">
    <source>
        <dbReference type="Pfam" id="PF01636"/>
    </source>
</evidence>
<dbReference type="AlphaFoldDB" id="A0A382CFD5"/>
<sequence length="100" mass="11707">MAVYTYISQEDLDQFLSLYSMEEIISFEGIRSGVSNSNYILFSKKNKYILTIFEEMTNEKDLPYFFQLMNHLNNNKIMCPKVIKDKDNNFSNVLKGKQAA</sequence>
<evidence type="ECO:0000313" key="2">
    <source>
        <dbReference type="EMBL" id="SVB24760.1"/>
    </source>
</evidence>